<gene>
    <name evidence="2" type="ORF">BLA29_013566</name>
</gene>
<dbReference type="Proteomes" id="UP000194236">
    <property type="component" value="Unassembled WGS sequence"/>
</dbReference>
<sequence>RIGAEDYDDEDDYVDDEDQENEIVLEEEFEDYLETESDLVVHDGDDEEWQDVSLEGNQQQMIQTTGIDLSEWKLELERILPQMNAHRFMKNQSKDRMTMFTTANDMNNEWRIHLQAARQ</sequence>
<organism evidence="2 3">
    <name type="scientific">Euroglyphus maynei</name>
    <name type="common">Mayne's house dust mite</name>
    <dbReference type="NCBI Taxonomy" id="6958"/>
    <lineage>
        <taxon>Eukaryota</taxon>
        <taxon>Metazoa</taxon>
        <taxon>Ecdysozoa</taxon>
        <taxon>Arthropoda</taxon>
        <taxon>Chelicerata</taxon>
        <taxon>Arachnida</taxon>
        <taxon>Acari</taxon>
        <taxon>Acariformes</taxon>
        <taxon>Sarcoptiformes</taxon>
        <taxon>Astigmata</taxon>
        <taxon>Psoroptidia</taxon>
        <taxon>Analgoidea</taxon>
        <taxon>Pyroglyphidae</taxon>
        <taxon>Pyroglyphinae</taxon>
        <taxon>Euroglyphus</taxon>
    </lineage>
</organism>
<evidence type="ECO:0000313" key="2">
    <source>
        <dbReference type="EMBL" id="OTF74420.1"/>
    </source>
</evidence>
<dbReference type="AlphaFoldDB" id="A0A1Y3B0U0"/>
<comment type="caution">
    <text evidence="2">The sequence shown here is derived from an EMBL/GenBank/DDBJ whole genome shotgun (WGS) entry which is preliminary data.</text>
</comment>
<proteinExistence type="predicted"/>
<dbReference type="OrthoDB" id="423881at2759"/>
<feature type="region of interest" description="Disordered" evidence="1">
    <location>
        <begin position="1"/>
        <end position="20"/>
    </location>
</feature>
<protein>
    <submittedName>
        <fullName evidence="2">Uncharacterized protein</fullName>
    </submittedName>
</protein>
<accession>A0A1Y3B0U0</accession>
<feature type="non-terminal residue" evidence="2">
    <location>
        <position position="1"/>
    </location>
</feature>
<evidence type="ECO:0000313" key="3">
    <source>
        <dbReference type="Proteomes" id="UP000194236"/>
    </source>
</evidence>
<evidence type="ECO:0000256" key="1">
    <source>
        <dbReference type="SAM" id="MobiDB-lite"/>
    </source>
</evidence>
<dbReference type="EMBL" id="MUJZ01047151">
    <property type="protein sequence ID" value="OTF74420.1"/>
    <property type="molecule type" value="Genomic_DNA"/>
</dbReference>
<reference evidence="2 3" key="1">
    <citation type="submission" date="2017-03" db="EMBL/GenBank/DDBJ databases">
        <title>Genome Survey of Euroglyphus maynei.</title>
        <authorList>
            <person name="Arlian L.G."/>
            <person name="Morgan M.S."/>
            <person name="Rider S.D."/>
        </authorList>
    </citation>
    <scope>NUCLEOTIDE SEQUENCE [LARGE SCALE GENOMIC DNA]</scope>
    <source>
        <strain evidence="2">Arlian Lab</strain>
        <tissue evidence="2">Whole body</tissue>
    </source>
</reference>
<keyword evidence="3" id="KW-1185">Reference proteome</keyword>
<name>A0A1Y3B0U0_EURMA</name>